<reference evidence="9" key="1">
    <citation type="submission" date="2016-10" db="EMBL/GenBank/DDBJ databases">
        <authorList>
            <person name="Benchimol M."/>
            <person name="Almeida L.G."/>
            <person name="Vasconcelos A.T."/>
            <person name="Perreira-Neves A."/>
            <person name="Rosa I.A."/>
            <person name="Tasca T."/>
            <person name="Bogo M.R."/>
            <person name="de Souza W."/>
        </authorList>
    </citation>
    <scope>NUCLEOTIDE SEQUENCE [LARGE SCALE GENOMIC DNA]</scope>
    <source>
        <strain evidence="9">K</strain>
    </source>
</reference>
<dbReference type="GeneID" id="94839984"/>
<dbReference type="PANTHER" id="PTHR22600">
    <property type="entry name" value="BETA-HEXOSAMINIDASE"/>
    <property type="match status" value="1"/>
</dbReference>
<evidence type="ECO:0000259" key="8">
    <source>
        <dbReference type="Pfam" id="PF02838"/>
    </source>
</evidence>
<dbReference type="InterPro" id="IPR015882">
    <property type="entry name" value="HEX_bac_N"/>
</dbReference>
<evidence type="ECO:0000256" key="1">
    <source>
        <dbReference type="ARBA" id="ARBA00001231"/>
    </source>
</evidence>
<feature type="domain" description="Beta-hexosaminidase bacterial type N-terminal" evidence="8">
    <location>
        <begin position="15"/>
        <end position="146"/>
    </location>
</feature>
<dbReference type="GO" id="GO:0016020">
    <property type="term" value="C:membrane"/>
    <property type="evidence" value="ECO:0007669"/>
    <property type="project" value="TreeGrafter"/>
</dbReference>
<dbReference type="EC" id="3.2.1.52" evidence="3"/>
<comment type="similarity">
    <text evidence="2">Belongs to the glycosyl hydrolase 20 family.</text>
</comment>
<dbReference type="VEuPathDB" id="TrichDB:TRFO_26994"/>
<dbReference type="PANTHER" id="PTHR22600:SF57">
    <property type="entry name" value="BETA-N-ACETYLHEXOSAMINIDASE"/>
    <property type="match status" value="1"/>
</dbReference>
<dbReference type="EMBL" id="MLAK01000762">
    <property type="protein sequence ID" value="OHT05298.1"/>
    <property type="molecule type" value="Genomic_DNA"/>
</dbReference>
<feature type="active site" description="Proton donor" evidence="6">
    <location>
        <position position="324"/>
    </location>
</feature>
<protein>
    <recommendedName>
        <fullName evidence="3">beta-N-acetylhexosaminidase</fullName>
        <ecNumber evidence="3">3.2.1.52</ecNumber>
    </recommendedName>
</protein>
<evidence type="ECO:0000256" key="6">
    <source>
        <dbReference type="PIRSR" id="PIRSR625705-1"/>
    </source>
</evidence>
<evidence type="ECO:0000256" key="4">
    <source>
        <dbReference type="ARBA" id="ARBA00022801"/>
    </source>
</evidence>
<organism evidence="9 10">
    <name type="scientific">Tritrichomonas foetus</name>
    <dbReference type="NCBI Taxonomy" id="1144522"/>
    <lineage>
        <taxon>Eukaryota</taxon>
        <taxon>Metamonada</taxon>
        <taxon>Parabasalia</taxon>
        <taxon>Tritrichomonadida</taxon>
        <taxon>Tritrichomonadidae</taxon>
        <taxon>Tritrichomonas</taxon>
    </lineage>
</organism>
<dbReference type="GO" id="GO:0004563">
    <property type="term" value="F:beta-N-acetylhexosaminidase activity"/>
    <property type="evidence" value="ECO:0007669"/>
    <property type="project" value="UniProtKB-EC"/>
</dbReference>
<evidence type="ECO:0000259" key="7">
    <source>
        <dbReference type="Pfam" id="PF00728"/>
    </source>
</evidence>
<keyword evidence="5" id="KW-0326">Glycosidase</keyword>
<dbReference type="CDD" id="cd06563">
    <property type="entry name" value="GH20_chitobiase-like"/>
    <property type="match status" value="1"/>
</dbReference>
<keyword evidence="4" id="KW-0378">Hydrolase</keyword>
<dbReference type="RefSeq" id="XP_068358434.1">
    <property type="nucleotide sequence ID" value="XM_068505280.1"/>
</dbReference>
<accession>A0A1J4K2V5</accession>
<dbReference type="InterPro" id="IPR017853">
    <property type="entry name" value="GH"/>
</dbReference>
<evidence type="ECO:0000313" key="10">
    <source>
        <dbReference type="Proteomes" id="UP000179807"/>
    </source>
</evidence>
<dbReference type="AlphaFoldDB" id="A0A1J4K2V5"/>
<evidence type="ECO:0000256" key="5">
    <source>
        <dbReference type="ARBA" id="ARBA00023295"/>
    </source>
</evidence>
<dbReference type="Pfam" id="PF00728">
    <property type="entry name" value="Glyco_hydro_20"/>
    <property type="match status" value="1"/>
</dbReference>
<dbReference type="Gene3D" id="3.30.379.10">
    <property type="entry name" value="Chitobiase/beta-hexosaminidase domain 2-like"/>
    <property type="match status" value="1"/>
</dbReference>
<keyword evidence="10" id="KW-1185">Reference proteome</keyword>
<dbReference type="InterPro" id="IPR029018">
    <property type="entry name" value="Hex-like_dom2"/>
</dbReference>
<evidence type="ECO:0000313" key="9">
    <source>
        <dbReference type="EMBL" id="OHT05298.1"/>
    </source>
</evidence>
<proteinExistence type="inferred from homology"/>
<dbReference type="InterPro" id="IPR025705">
    <property type="entry name" value="Beta_hexosaminidase_sua/sub"/>
</dbReference>
<dbReference type="GO" id="GO:0030203">
    <property type="term" value="P:glycosaminoglycan metabolic process"/>
    <property type="evidence" value="ECO:0007669"/>
    <property type="project" value="TreeGrafter"/>
</dbReference>
<dbReference type="OrthoDB" id="428480at2759"/>
<evidence type="ECO:0000256" key="3">
    <source>
        <dbReference type="ARBA" id="ARBA00012663"/>
    </source>
</evidence>
<comment type="catalytic activity">
    <reaction evidence="1">
        <text>Hydrolysis of terminal non-reducing N-acetyl-D-hexosamine residues in N-acetyl-beta-D-hexosaminides.</text>
        <dbReference type="EC" id="3.2.1.52"/>
    </reaction>
</comment>
<dbReference type="PRINTS" id="PR00738">
    <property type="entry name" value="GLHYDRLASE20"/>
</dbReference>
<dbReference type="Gene3D" id="3.20.20.80">
    <property type="entry name" value="Glycosidases"/>
    <property type="match status" value="1"/>
</dbReference>
<dbReference type="SUPFAM" id="SSF55545">
    <property type="entry name" value="beta-N-acetylhexosaminidase-like domain"/>
    <property type="match status" value="1"/>
</dbReference>
<sequence>MLAFLFFASALSGEPLIIPAPVRMTVQDGYWVLSEKDKIYYDSSVPGAQEVANFCAEQLRKVTGYTLPLTTTEQTTGILFMNSDSEYSEEEYDFVSTNNCVKIRSSKRTGLFYGYQTLLQLLPVDVFCDTIQYTIWRAPCVEIHDYPRLQWRGILVDVARHWFDIPTVKTIIDGMAISKLNTIHMHLTDDQAWRLEIKKYPLLVEIGSVREQSPKMWDRDSLDGQQYGPYWMSQDEARELVAYAKMRGVTIVPEIEMPGHALSALSGYPQFSCTGGPFKPRCVWGVEDDVYCAGNDATLSFLEDILDEVLQVFDSSFIHCGGDECPKVRWQNCAKCQQRIKDQGLSDENQLQTWFVQHFANYLQNKGRRLIGWDEILEGGLAEGAAVMSWRGVDGGQAAARLGHDVVMTPAYYLYFDYYQFPVQEQYEYNCLLVTLNRIYMYDARSGIDVDKQKHIIGVQGNAWAEFTWTRQELQYKIFPRSCAVAETGWTQPDRKDWARFARNLELGQLERLRRLGLNVAPLSPQPNALWGRGEIPTKWITMTWPVTGALEQKGSYGVIFMYTEGENKLKVRNVKLLINNAVVGTDSHEGEAFDPPTSNTYSFYLSSDPAPGSKIEITAEVMTVDGTDSNGKVFIYAQ</sequence>
<evidence type="ECO:0000256" key="2">
    <source>
        <dbReference type="ARBA" id="ARBA00006285"/>
    </source>
</evidence>
<comment type="caution">
    <text evidence="9">The sequence shown here is derived from an EMBL/GenBank/DDBJ whole genome shotgun (WGS) entry which is preliminary data.</text>
</comment>
<dbReference type="InterPro" id="IPR015883">
    <property type="entry name" value="Glyco_hydro_20_cat"/>
</dbReference>
<gene>
    <name evidence="9" type="primary">exo</name>
    <name evidence="9" type="ORF">TRFO_26994</name>
</gene>
<dbReference type="Proteomes" id="UP000179807">
    <property type="component" value="Unassembled WGS sequence"/>
</dbReference>
<name>A0A1J4K2V5_9EUKA</name>
<feature type="domain" description="Glycoside hydrolase family 20 catalytic" evidence="7">
    <location>
        <begin position="150"/>
        <end position="492"/>
    </location>
</feature>
<dbReference type="SUPFAM" id="SSF51445">
    <property type="entry name" value="(Trans)glycosidases"/>
    <property type="match status" value="1"/>
</dbReference>
<dbReference type="GO" id="GO:0005975">
    <property type="term" value="P:carbohydrate metabolic process"/>
    <property type="evidence" value="ECO:0007669"/>
    <property type="project" value="InterPro"/>
</dbReference>
<dbReference type="Pfam" id="PF02838">
    <property type="entry name" value="Glyco_hydro_20b"/>
    <property type="match status" value="1"/>
</dbReference>